<organism evidence="3 4">
    <name type="scientific">Methanosarcina mazei</name>
    <name type="common">Methanosarcina frisia</name>
    <dbReference type="NCBI Taxonomy" id="2209"/>
    <lineage>
        <taxon>Archaea</taxon>
        <taxon>Methanobacteriati</taxon>
        <taxon>Methanobacteriota</taxon>
        <taxon>Stenosarchaea group</taxon>
        <taxon>Methanomicrobia</taxon>
        <taxon>Methanosarcinales</taxon>
        <taxon>Methanosarcinaceae</taxon>
        <taxon>Methanosarcina</taxon>
    </lineage>
</organism>
<dbReference type="PROSITE" id="PS51257">
    <property type="entry name" value="PROKAR_LIPOPROTEIN"/>
    <property type="match status" value="1"/>
</dbReference>
<name>A0A0F8D382_METMZ</name>
<keyword evidence="1" id="KW-1133">Transmembrane helix</keyword>
<dbReference type="Pfam" id="PF26596">
    <property type="entry name" value="PEF-CTERM_ARCH"/>
    <property type="match status" value="1"/>
</dbReference>
<dbReference type="PATRIC" id="fig|2209.41.peg.941"/>
<proteinExistence type="predicted"/>
<dbReference type="RefSeq" id="WP_048043621.1">
    <property type="nucleotide sequence ID" value="NZ_JJOU01000152.1"/>
</dbReference>
<dbReference type="Proteomes" id="UP000034047">
    <property type="component" value="Unassembled WGS sequence"/>
</dbReference>
<keyword evidence="1" id="KW-0472">Membrane</keyword>
<feature type="domain" description="PEF-CTERM protein sorting" evidence="2">
    <location>
        <begin position="168"/>
        <end position="192"/>
    </location>
</feature>
<evidence type="ECO:0000256" key="1">
    <source>
        <dbReference type="SAM" id="Phobius"/>
    </source>
</evidence>
<dbReference type="InterPro" id="IPR017474">
    <property type="entry name" value="PEF_CTERM_C"/>
</dbReference>
<dbReference type="EMBL" id="JJOU01000152">
    <property type="protein sequence ID" value="KKG11814.1"/>
    <property type="molecule type" value="Genomic_DNA"/>
</dbReference>
<gene>
    <name evidence="3" type="ORF">DU34_04255</name>
</gene>
<dbReference type="AlphaFoldDB" id="A0A0F8D382"/>
<sequence>MKKILLLLVSGLLIACMAGSAMADPCNVDLGKYSFNIGSPSGDSTTVKVNYYTIAGDRTISVITSDPSIEAQLVGSTGSSDWASGDDMKSLVYSISGTKVNGIITSDGVNPLEDTFTLKIRHKDGTALKSGYVYVYANEGTTYLPAAPGASGVVRANDAGSASGTASVPEFPTIAAGMGAIIGLLFIFGRKKEGL</sequence>
<evidence type="ECO:0000259" key="2">
    <source>
        <dbReference type="Pfam" id="PF26596"/>
    </source>
</evidence>
<comment type="caution">
    <text evidence="3">The sequence shown here is derived from an EMBL/GenBank/DDBJ whole genome shotgun (WGS) entry which is preliminary data.</text>
</comment>
<protein>
    <recommendedName>
        <fullName evidence="2">PEF-CTERM protein sorting domain-containing protein</fullName>
    </recommendedName>
</protein>
<evidence type="ECO:0000313" key="4">
    <source>
        <dbReference type="Proteomes" id="UP000034047"/>
    </source>
</evidence>
<feature type="transmembrane region" description="Helical" evidence="1">
    <location>
        <begin position="171"/>
        <end position="189"/>
    </location>
</feature>
<keyword evidence="1" id="KW-0812">Transmembrane</keyword>
<evidence type="ECO:0000313" key="3">
    <source>
        <dbReference type="EMBL" id="KKG11814.1"/>
    </source>
</evidence>
<reference evidence="3 4" key="1">
    <citation type="journal article" date="2015" name="ISME J.">
        <title>Genomic and phenotypic differentiation among Methanosarcina mazei populations from Columbia River sediment.</title>
        <authorList>
            <person name="Youngblut N.D."/>
            <person name="Wirth J.S."/>
            <person name="Henriksen J.R."/>
            <person name="Smith M."/>
            <person name="Simon H."/>
            <person name="Metcalf W.W."/>
            <person name="Whitaker R.J."/>
        </authorList>
    </citation>
    <scope>NUCLEOTIDE SEQUENCE [LARGE SCALE GENOMIC DNA]</scope>
    <source>
        <strain evidence="3 4">2.F.T.2.6</strain>
    </source>
</reference>
<accession>A0A0F8D382</accession>